<comment type="similarity">
    <text evidence="1">Belongs to the NifU family.</text>
</comment>
<name>A0A1F6TYA0_9PROT</name>
<dbReference type="GO" id="GO:0016226">
    <property type="term" value="P:iron-sulfur cluster assembly"/>
    <property type="evidence" value="ECO:0007669"/>
    <property type="project" value="InterPro"/>
</dbReference>
<evidence type="ECO:0000313" key="3">
    <source>
        <dbReference type="EMBL" id="OGI50103.1"/>
    </source>
</evidence>
<evidence type="ECO:0000259" key="2">
    <source>
        <dbReference type="Pfam" id="PF01592"/>
    </source>
</evidence>
<evidence type="ECO:0000313" key="4">
    <source>
        <dbReference type="Proteomes" id="UP000179037"/>
    </source>
</evidence>
<dbReference type="Pfam" id="PF01592">
    <property type="entry name" value="NifU_N"/>
    <property type="match status" value="1"/>
</dbReference>
<dbReference type="PANTHER" id="PTHR10093">
    <property type="entry name" value="IRON-SULFUR CLUSTER ASSEMBLY ENZYME NIFU HOMOLOG"/>
    <property type="match status" value="1"/>
</dbReference>
<accession>A0A1F6TYA0</accession>
<dbReference type="CDD" id="cd06664">
    <property type="entry name" value="IscU_like"/>
    <property type="match status" value="1"/>
</dbReference>
<comment type="caution">
    <text evidence="3">The sequence shown here is derived from an EMBL/GenBank/DDBJ whole genome shotgun (WGS) entry which is preliminary data.</text>
</comment>
<dbReference type="AlphaFoldDB" id="A0A1F6TYA0"/>
<organism evidence="3 4">
    <name type="scientific">Candidatus Muproteobacteria bacterium RIFCSPLOWO2_01_FULL_60_18</name>
    <dbReference type="NCBI Taxonomy" id="1817768"/>
    <lineage>
        <taxon>Bacteria</taxon>
        <taxon>Pseudomonadati</taxon>
        <taxon>Pseudomonadota</taxon>
        <taxon>Candidatus Muproteobacteria</taxon>
    </lineage>
</organism>
<gene>
    <name evidence="3" type="ORF">A3A87_08570</name>
</gene>
<dbReference type="EMBL" id="MFTC01000078">
    <property type="protein sequence ID" value="OGI50103.1"/>
    <property type="molecule type" value="Genomic_DNA"/>
</dbReference>
<dbReference type="SUPFAM" id="SSF82649">
    <property type="entry name" value="SufE/NifU"/>
    <property type="match status" value="1"/>
</dbReference>
<protein>
    <submittedName>
        <fullName evidence="3">SUF system NifU family Fe-S cluster assembly protein</fullName>
    </submittedName>
</protein>
<dbReference type="Proteomes" id="UP000179037">
    <property type="component" value="Unassembled WGS sequence"/>
</dbReference>
<sequence length="147" mass="15969">MSDLRALYEEVVLDHNRRPRNFQKRPAGSNHHARGYNPVCGDEFTVHLKVEDGVIKDAGFEGAGCAISTASASLMTEALQGKTVPEAEALFQNVHNLLTQEGESGEVGKLKVLAGVHEYPARVKCATLPWHTLHAALHDARGTVCTE</sequence>
<dbReference type="STRING" id="1817768.A3A87_08570"/>
<proteinExistence type="inferred from homology"/>
<reference evidence="3 4" key="1">
    <citation type="journal article" date="2016" name="Nat. Commun.">
        <title>Thousands of microbial genomes shed light on interconnected biogeochemical processes in an aquifer system.</title>
        <authorList>
            <person name="Anantharaman K."/>
            <person name="Brown C.T."/>
            <person name="Hug L.A."/>
            <person name="Sharon I."/>
            <person name="Castelle C.J."/>
            <person name="Probst A.J."/>
            <person name="Thomas B.C."/>
            <person name="Singh A."/>
            <person name="Wilkins M.J."/>
            <person name="Karaoz U."/>
            <person name="Brodie E.L."/>
            <person name="Williams K.H."/>
            <person name="Hubbard S.S."/>
            <person name="Banfield J.F."/>
        </authorList>
    </citation>
    <scope>NUCLEOTIDE SEQUENCE [LARGE SCALE GENOMIC DNA]</scope>
</reference>
<feature type="domain" description="NIF system FeS cluster assembly NifU N-terminal" evidence="2">
    <location>
        <begin position="8"/>
        <end position="125"/>
    </location>
</feature>
<evidence type="ECO:0000256" key="1">
    <source>
        <dbReference type="ARBA" id="ARBA00006420"/>
    </source>
</evidence>
<dbReference type="NCBIfam" id="TIGR01994">
    <property type="entry name" value="SUF_scaf_2"/>
    <property type="match status" value="1"/>
</dbReference>
<dbReference type="Gene3D" id="3.90.1010.10">
    <property type="match status" value="1"/>
</dbReference>
<dbReference type="FunFam" id="3.90.1010.10:FF:000002">
    <property type="entry name" value="Iron-sulfur cluster assembly scaffold protein NifU"/>
    <property type="match status" value="1"/>
</dbReference>
<dbReference type="GO" id="GO:0051536">
    <property type="term" value="F:iron-sulfur cluster binding"/>
    <property type="evidence" value="ECO:0007669"/>
    <property type="project" value="InterPro"/>
</dbReference>
<dbReference type="InterPro" id="IPR002871">
    <property type="entry name" value="NIF_FeS_clus_asmbl_NifU_N"/>
</dbReference>
<dbReference type="GO" id="GO:0005506">
    <property type="term" value="F:iron ion binding"/>
    <property type="evidence" value="ECO:0007669"/>
    <property type="project" value="InterPro"/>
</dbReference>